<gene>
    <name evidence="14" type="ORF">MTR67_024432</name>
</gene>
<keyword evidence="10" id="KW-0496">Mitochondrion</keyword>
<dbReference type="PANTHER" id="PTHR43267">
    <property type="entry name" value="TRNA THREONYLCARBAMOYLADENOSINE DEHYDRATASE"/>
    <property type="match status" value="1"/>
</dbReference>
<organism evidence="14 15">
    <name type="scientific">Solanum verrucosum</name>
    <dbReference type="NCBI Taxonomy" id="315347"/>
    <lineage>
        <taxon>Eukaryota</taxon>
        <taxon>Viridiplantae</taxon>
        <taxon>Streptophyta</taxon>
        <taxon>Embryophyta</taxon>
        <taxon>Tracheophyta</taxon>
        <taxon>Spermatophyta</taxon>
        <taxon>Magnoliopsida</taxon>
        <taxon>eudicotyledons</taxon>
        <taxon>Gunneridae</taxon>
        <taxon>Pentapetalae</taxon>
        <taxon>asterids</taxon>
        <taxon>lamiids</taxon>
        <taxon>Solanales</taxon>
        <taxon>Solanaceae</taxon>
        <taxon>Solanoideae</taxon>
        <taxon>Solaneae</taxon>
        <taxon>Solanum</taxon>
    </lineage>
</organism>
<keyword evidence="9" id="KW-1133">Transmembrane helix</keyword>
<dbReference type="InterPro" id="IPR045886">
    <property type="entry name" value="ThiF/MoeB/HesA"/>
</dbReference>
<sequence length="491" mass="53620">MEEKVKILAFIGAGALLGSAATLAISKLLSDPLPINNQCVGKVYTSEAVKSNGLPGSKCNGLATPNPLTDEVVSEQLTSESKGFAFLVELVAPGLPSVGYLSYVVCELLHRSGGFTLCASKGNIQFFGLEAQQKVTASYVVVIGLGGVGSHAASMLLRSGVGRLLLVDFDQVSVSSLNRHAVATREDVGTSKALCLKKHFQSIFPECHIDAKVILYDSSSEEEILSGHPDFVLDCIDNIDTKVALLAACVRRGLKVLSATGAGARADPTRIRVADLRESTNDPLSRAVRHRLRKDHGIDGGIPVVFSLEKPKAKLLPFKGPSGEEENPSDYQIVPGFRVRIIPVLGTIPAIFGQVMASYVATQLAGLQVHMEPVVNFDTDHYEILHQRLIEHEELLYGTSMQVEVDVEEVVYIAKELWHGRSARDLSIKDVGRAMWRSVNELMLVSLPFAVIWFKADEHESRSLEDIKEEEPDFFVRVTTVLKRAEREFGF</sequence>
<keyword evidence="4" id="KW-0436">Ligase</keyword>
<evidence type="ECO:0000256" key="10">
    <source>
        <dbReference type="ARBA" id="ARBA00023128"/>
    </source>
</evidence>
<accession>A0AAF0QVB9</accession>
<dbReference type="InterPro" id="IPR035985">
    <property type="entry name" value="Ubiquitin-activating_enz"/>
</dbReference>
<dbReference type="CDD" id="cd00755">
    <property type="entry name" value="YgdL_like"/>
    <property type="match status" value="1"/>
</dbReference>
<comment type="similarity">
    <text evidence="3">Belongs to the HesA/MoeB/ThiF family.</text>
</comment>
<protein>
    <recommendedName>
        <fullName evidence="13">THIF-type NAD/FAD binding fold domain-containing protein</fullName>
    </recommendedName>
</protein>
<dbReference type="Pfam" id="PF00899">
    <property type="entry name" value="ThiF"/>
    <property type="match status" value="1"/>
</dbReference>
<proteinExistence type="inferred from homology"/>
<evidence type="ECO:0000256" key="6">
    <source>
        <dbReference type="ARBA" id="ARBA00022741"/>
    </source>
</evidence>
<evidence type="ECO:0000256" key="12">
    <source>
        <dbReference type="ARBA" id="ARBA00060084"/>
    </source>
</evidence>
<evidence type="ECO:0000256" key="9">
    <source>
        <dbReference type="ARBA" id="ARBA00022989"/>
    </source>
</evidence>
<keyword evidence="7" id="KW-1000">Mitochondrion outer membrane</keyword>
<keyword evidence="5" id="KW-0812">Transmembrane</keyword>
<dbReference type="InterPro" id="IPR000594">
    <property type="entry name" value="ThiF_NAD_FAD-bd"/>
</dbReference>
<evidence type="ECO:0000259" key="13">
    <source>
        <dbReference type="Pfam" id="PF00899"/>
    </source>
</evidence>
<evidence type="ECO:0000256" key="8">
    <source>
        <dbReference type="ARBA" id="ARBA00022840"/>
    </source>
</evidence>
<evidence type="ECO:0000256" key="2">
    <source>
        <dbReference type="ARBA" id="ARBA00004294"/>
    </source>
</evidence>
<dbReference type="Proteomes" id="UP001234989">
    <property type="component" value="Chromosome 5"/>
</dbReference>
<keyword evidence="15" id="KW-1185">Reference proteome</keyword>
<evidence type="ECO:0000256" key="4">
    <source>
        <dbReference type="ARBA" id="ARBA00022598"/>
    </source>
</evidence>
<reference evidence="14" key="1">
    <citation type="submission" date="2023-08" db="EMBL/GenBank/DDBJ databases">
        <title>A de novo genome assembly of Solanum verrucosum Schlechtendal, a Mexican diploid species geographically isolated from the other diploid A-genome species in potato relatives.</title>
        <authorList>
            <person name="Hosaka K."/>
        </authorList>
    </citation>
    <scope>NUCLEOTIDE SEQUENCE</scope>
    <source>
        <tissue evidence="14">Young leaves</tissue>
    </source>
</reference>
<keyword evidence="6" id="KW-0547">Nucleotide-binding</keyword>
<keyword evidence="11" id="KW-0472">Membrane</keyword>
<evidence type="ECO:0000256" key="11">
    <source>
        <dbReference type="ARBA" id="ARBA00023136"/>
    </source>
</evidence>
<evidence type="ECO:0000256" key="5">
    <source>
        <dbReference type="ARBA" id="ARBA00022692"/>
    </source>
</evidence>
<dbReference type="PANTHER" id="PTHR43267:SF2">
    <property type="entry name" value="TRNA THREONYLCARBAMOYLADENOSINE DEHYDRATASE 1-RELATED"/>
    <property type="match status" value="1"/>
</dbReference>
<feature type="domain" description="THIF-type NAD/FAD binding fold" evidence="13">
    <location>
        <begin position="124"/>
        <end position="379"/>
    </location>
</feature>
<keyword evidence="8" id="KW-0067">ATP-binding</keyword>
<dbReference type="GO" id="GO:0005524">
    <property type="term" value="F:ATP binding"/>
    <property type="evidence" value="ECO:0007669"/>
    <property type="project" value="UniProtKB-KW"/>
</dbReference>
<dbReference type="GO" id="GO:0009536">
    <property type="term" value="C:plastid"/>
    <property type="evidence" value="ECO:0007669"/>
    <property type="project" value="TreeGrafter"/>
</dbReference>
<dbReference type="AlphaFoldDB" id="A0AAF0QVB9"/>
<dbReference type="GO" id="GO:0061504">
    <property type="term" value="P:cyclic threonylcarbamoyladenosine biosynthetic process"/>
    <property type="evidence" value="ECO:0007669"/>
    <property type="project" value="TreeGrafter"/>
</dbReference>
<evidence type="ECO:0000256" key="3">
    <source>
        <dbReference type="ARBA" id="ARBA00009919"/>
    </source>
</evidence>
<evidence type="ECO:0000256" key="7">
    <source>
        <dbReference type="ARBA" id="ARBA00022787"/>
    </source>
</evidence>
<dbReference type="EMBL" id="CP133616">
    <property type="protein sequence ID" value="WMV31047.1"/>
    <property type="molecule type" value="Genomic_DNA"/>
</dbReference>
<comment type="subcellular location">
    <subcellularLocation>
        <location evidence="1">Mitochondrion membrane</location>
        <topology evidence="1">Multi-pass membrane protein</topology>
    </subcellularLocation>
    <subcellularLocation>
        <location evidence="2">Mitochondrion outer membrane</location>
    </subcellularLocation>
</comment>
<dbReference type="GO" id="GO:0008641">
    <property type="term" value="F:ubiquitin-like modifier activating enzyme activity"/>
    <property type="evidence" value="ECO:0007669"/>
    <property type="project" value="InterPro"/>
</dbReference>
<dbReference type="GO" id="GO:0005741">
    <property type="term" value="C:mitochondrial outer membrane"/>
    <property type="evidence" value="ECO:0007669"/>
    <property type="project" value="UniProtKB-SubCell"/>
</dbReference>
<comment type="function">
    <text evidence="12">Catalyzes the ATP-dependent dehydration of threonylcarbamoyladenosine at position 37 (t(6)A37) to form cyclic t(6)A37 (ct(6)A37) in tRNAs that read codons beginning with adenine.</text>
</comment>
<name>A0AAF0QVB9_SOLVR</name>
<evidence type="ECO:0000313" key="15">
    <source>
        <dbReference type="Proteomes" id="UP001234989"/>
    </source>
</evidence>
<dbReference type="GO" id="GO:0061503">
    <property type="term" value="F:tRNA threonylcarbamoyladenosine dehydratase"/>
    <property type="evidence" value="ECO:0007669"/>
    <property type="project" value="TreeGrafter"/>
</dbReference>
<evidence type="ECO:0000256" key="1">
    <source>
        <dbReference type="ARBA" id="ARBA00004225"/>
    </source>
</evidence>
<evidence type="ECO:0000313" key="14">
    <source>
        <dbReference type="EMBL" id="WMV31047.1"/>
    </source>
</evidence>
<dbReference type="SUPFAM" id="SSF69572">
    <property type="entry name" value="Activating enzymes of the ubiquitin-like proteins"/>
    <property type="match status" value="1"/>
</dbReference>
<dbReference type="Gene3D" id="3.40.50.720">
    <property type="entry name" value="NAD(P)-binding Rossmann-like Domain"/>
    <property type="match status" value="1"/>
</dbReference>
<dbReference type="FunFam" id="3.40.50.720:FF:000125">
    <property type="entry name" value="tRNA threonylcarbamoyladenosine dehydratase 2-like"/>
    <property type="match status" value="1"/>
</dbReference>